<protein>
    <recommendedName>
        <fullName evidence="1">DNA polymerase III subunit psi</fullName>
    </recommendedName>
</protein>
<comment type="caution">
    <text evidence="2">The sequence shown here is derived from an EMBL/GenBank/DDBJ whole genome shotgun (WGS) entry which is preliminary data.</text>
</comment>
<dbReference type="InterPro" id="IPR036654">
    <property type="entry name" value="DNA_pol_III_psi_sf"/>
</dbReference>
<keyword evidence="3" id="KW-1185">Reference proteome</keyword>
<accession>A0ABQ4VH91</accession>
<keyword evidence="1" id="KW-0808">Transferase</keyword>
<dbReference type="SUPFAM" id="SSF102220">
    <property type="entry name" value="DNA polymerase III psi subunit"/>
    <property type="match status" value="1"/>
</dbReference>
<sequence length="136" mass="16102">MTRRDLLLQEMGIIKWQLQHPERLRGVVNIHVDENIRLIVITEADSKQDNMLLADILRSLELNESHCLFISFEQVQHLKTTHHATYWLLSDNSEKIDRTLPYCQSASAIWRSPTWHKFKQSNQAKRQLWQQIQAST</sequence>
<dbReference type="NCBIfam" id="NF005335">
    <property type="entry name" value="PRK06856.1-1"/>
    <property type="match status" value="1"/>
</dbReference>
<keyword evidence="1" id="KW-0235">DNA replication</keyword>
<keyword evidence="1" id="KW-0548">Nucleotidyltransferase</keyword>
<evidence type="ECO:0000256" key="1">
    <source>
        <dbReference type="PIRNR" id="PIRNR029225"/>
    </source>
</evidence>
<organism evidence="2 3">
    <name type="scientific">Pasteurella canis</name>
    <dbReference type="NCBI Taxonomy" id="753"/>
    <lineage>
        <taxon>Bacteria</taxon>
        <taxon>Pseudomonadati</taxon>
        <taxon>Pseudomonadota</taxon>
        <taxon>Gammaproteobacteria</taxon>
        <taxon>Pasteurellales</taxon>
        <taxon>Pasteurellaceae</taxon>
        <taxon>Pasteurella</taxon>
    </lineage>
</organism>
<name>A0ABQ4VH91_9PAST</name>
<dbReference type="Gene3D" id="3.40.50.10220">
    <property type="entry name" value="DNA polymerase III, psi subunit"/>
    <property type="match status" value="1"/>
</dbReference>
<dbReference type="GeneID" id="69686165"/>
<dbReference type="PIRSF" id="PIRSF029225">
    <property type="entry name" value="DNA_pol_III_psi"/>
    <property type="match status" value="1"/>
</dbReference>
<dbReference type="Pfam" id="PF03603">
    <property type="entry name" value="DNA_III_psi"/>
    <property type="match status" value="1"/>
</dbReference>
<dbReference type="RefSeq" id="WP_226690277.1">
    <property type="nucleotide sequence ID" value="NZ_BPUX01000001.1"/>
</dbReference>
<comment type="function">
    <text evidence="1">Part of the beta sliding clamp loading complex, which hydrolyzes ATP to load the beta clamp onto primed DNA to form the DNA replication pre-initiation complex. DNA polymerase III is a complex, multichain enzyme responsible for most of the replicative synthesis in bacteria. This DNA polymerase also exhibits 3' to 5' exonuclease activity.</text>
</comment>
<evidence type="ECO:0000313" key="2">
    <source>
        <dbReference type="EMBL" id="GJH42039.1"/>
    </source>
</evidence>
<dbReference type="Proteomes" id="UP001052140">
    <property type="component" value="Unassembled WGS sequence"/>
</dbReference>
<keyword evidence="1" id="KW-0239">DNA-directed DNA polymerase</keyword>
<proteinExistence type="predicted"/>
<dbReference type="EMBL" id="BPUX01000001">
    <property type="protein sequence ID" value="GJH42039.1"/>
    <property type="molecule type" value="Genomic_DNA"/>
</dbReference>
<gene>
    <name evidence="2" type="primary">holD</name>
    <name evidence="2" type="ORF">PA42_02130</name>
</gene>
<dbReference type="InterPro" id="IPR004615">
    <property type="entry name" value="DNA_pol_III_psi"/>
</dbReference>
<evidence type="ECO:0000313" key="3">
    <source>
        <dbReference type="Proteomes" id="UP001052140"/>
    </source>
</evidence>
<reference evidence="2" key="1">
    <citation type="submission" date="2024-05" db="EMBL/GenBank/DDBJ databases">
        <title>Determining zoonotic pasteurella genome.</title>
        <authorList>
            <person name="Maeda T."/>
            <person name="Takahashi T."/>
            <person name="Yoshida H."/>
        </authorList>
    </citation>
    <scope>NUCLEOTIDE SEQUENCE</scope>
    <source>
        <strain evidence="2">PA42</strain>
    </source>
</reference>